<comment type="subcellular location">
    <subcellularLocation>
        <location evidence="1 10">Cell membrane</location>
        <topology evidence="1 10">Multi-pass membrane protein</topology>
    </subcellularLocation>
</comment>
<keyword evidence="5 10" id="KW-0812">Transmembrane</keyword>
<evidence type="ECO:0000256" key="7">
    <source>
        <dbReference type="ARBA" id="ARBA00022989"/>
    </source>
</evidence>
<keyword evidence="8 10" id="KW-0811">Translocation</keyword>
<organism evidence="11 12">
    <name type="scientific">Wansuia hejianensis</name>
    <dbReference type="NCBI Taxonomy" id="2763667"/>
    <lineage>
        <taxon>Bacteria</taxon>
        <taxon>Bacillati</taxon>
        <taxon>Bacillota</taxon>
        <taxon>Clostridia</taxon>
        <taxon>Lachnospirales</taxon>
        <taxon>Lachnospiraceae</taxon>
        <taxon>Wansuia</taxon>
    </lineage>
</organism>
<name>A0A926EZV6_9FIRM</name>
<evidence type="ECO:0000256" key="1">
    <source>
        <dbReference type="ARBA" id="ARBA00004651"/>
    </source>
</evidence>
<keyword evidence="6 10" id="KW-0653">Protein transport</keyword>
<evidence type="ECO:0000256" key="5">
    <source>
        <dbReference type="ARBA" id="ARBA00022692"/>
    </source>
</evidence>
<keyword evidence="3 10" id="KW-0813">Transport</keyword>
<feature type="transmembrane region" description="Helical" evidence="10">
    <location>
        <begin position="54"/>
        <end position="75"/>
    </location>
</feature>
<reference evidence="11 12" key="1">
    <citation type="submission" date="2020-08" db="EMBL/GenBank/DDBJ databases">
        <title>Genome public.</title>
        <authorList>
            <person name="Liu C."/>
            <person name="Sun Q."/>
        </authorList>
    </citation>
    <scope>NUCLEOTIDE SEQUENCE [LARGE SCALE GENOMIC DNA]</scope>
    <source>
        <strain evidence="11 12">NSJ-26</strain>
    </source>
</reference>
<comment type="function">
    <text evidence="10">Involved in protein export. Participates in an early event of protein translocation.</text>
</comment>
<dbReference type="Pfam" id="PF03840">
    <property type="entry name" value="SecG"/>
    <property type="match status" value="1"/>
</dbReference>
<accession>A0A926EZV6</accession>
<dbReference type="InterPro" id="IPR004692">
    <property type="entry name" value="SecG"/>
</dbReference>
<evidence type="ECO:0000256" key="10">
    <source>
        <dbReference type="RuleBase" id="RU365087"/>
    </source>
</evidence>
<dbReference type="Proteomes" id="UP000601522">
    <property type="component" value="Unassembled WGS sequence"/>
</dbReference>
<evidence type="ECO:0000313" key="11">
    <source>
        <dbReference type="EMBL" id="MBC8591443.1"/>
    </source>
</evidence>
<dbReference type="GO" id="GO:0005886">
    <property type="term" value="C:plasma membrane"/>
    <property type="evidence" value="ECO:0007669"/>
    <property type="project" value="UniProtKB-SubCell"/>
</dbReference>
<dbReference type="RefSeq" id="WP_249324307.1">
    <property type="nucleotide sequence ID" value="NZ_JACRTK010000004.1"/>
</dbReference>
<dbReference type="GO" id="GO:0009306">
    <property type="term" value="P:protein secretion"/>
    <property type="evidence" value="ECO:0007669"/>
    <property type="project" value="UniProtKB-UniRule"/>
</dbReference>
<dbReference type="GO" id="GO:0043952">
    <property type="term" value="P:protein transport by the Sec complex"/>
    <property type="evidence" value="ECO:0007669"/>
    <property type="project" value="TreeGrafter"/>
</dbReference>
<evidence type="ECO:0000256" key="3">
    <source>
        <dbReference type="ARBA" id="ARBA00022448"/>
    </source>
</evidence>
<comment type="similarity">
    <text evidence="2 10">Belongs to the SecG family.</text>
</comment>
<dbReference type="GO" id="GO:0065002">
    <property type="term" value="P:intracellular protein transmembrane transport"/>
    <property type="evidence" value="ECO:0007669"/>
    <property type="project" value="TreeGrafter"/>
</dbReference>
<evidence type="ECO:0000256" key="9">
    <source>
        <dbReference type="ARBA" id="ARBA00023136"/>
    </source>
</evidence>
<keyword evidence="4 10" id="KW-1003">Cell membrane</keyword>
<proteinExistence type="inferred from homology"/>
<dbReference type="PRINTS" id="PR01651">
    <property type="entry name" value="SECGEXPORT"/>
</dbReference>
<dbReference type="PANTHER" id="PTHR34182">
    <property type="entry name" value="PROTEIN-EXPORT MEMBRANE PROTEIN SECG"/>
    <property type="match status" value="1"/>
</dbReference>
<comment type="caution">
    <text evidence="10">Lacks conserved residue(s) required for the propagation of feature annotation.</text>
</comment>
<evidence type="ECO:0000256" key="2">
    <source>
        <dbReference type="ARBA" id="ARBA00008445"/>
    </source>
</evidence>
<sequence length="76" mass="7952">MQTFFSILLLISALGVIVSVMLQEGSDGSMSALGGGNSFDSLWGSNRGKSKEAILQRVTTISAVVFMISTVILAAK</sequence>
<comment type="caution">
    <text evidence="11">The sequence shown here is derived from an EMBL/GenBank/DDBJ whole genome shotgun (WGS) entry which is preliminary data.</text>
</comment>
<gene>
    <name evidence="11" type="primary">secG</name>
    <name evidence="11" type="ORF">H8689_10005</name>
</gene>
<dbReference type="EMBL" id="JACRTK010000004">
    <property type="protein sequence ID" value="MBC8591443.1"/>
    <property type="molecule type" value="Genomic_DNA"/>
</dbReference>
<evidence type="ECO:0000313" key="12">
    <source>
        <dbReference type="Proteomes" id="UP000601522"/>
    </source>
</evidence>
<evidence type="ECO:0000256" key="6">
    <source>
        <dbReference type="ARBA" id="ARBA00022927"/>
    </source>
</evidence>
<dbReference type="AlphaFoldDB" id="A0A926EZV6"/>
<dbReference type="NCBIfam" id="TIGR00810">
    <property type="entry name" value="secG"/>
    <property type="match status" value="1"/>
</dbReference>
<keyword evidence="9 10" id="KW-0472">Membrane</keyword>
<keyword evidence="12" id="KW-1185">Reference proteome</keyword>
<evidence type="ECO:0000256" key="4">
    <source>
        <dbReference type="ARBA" id="ARBA00022475"/>
    </source>
</evidence>
<protein>
    <recommendedName>
        <fullName evidence="10">Protein-export membrane protein SecG</fullName>
    </recommendedName>
</protein>
<dbReference type="GO" id="GO:0015450">
    <property type="term" value="F:protein-transporting ATPase activity"/>
    <property type="evidence" value="ECO:0007669"/>
    <property type="project" value="UniProtKB-UniRule"/>
</dbReference>
<evidence type="ECO:0000256" key="8">
    <source>
        <dbReference type="ARBA" id="ARBA00023010"/>
    </source>
</evidence>
<keyword evidence="7 10" id="KW-1133">Transmembrane helix</keyword>
<dbReference type="PANTHER" id="PTHR34182:SF1">
    <property type="entry name" value="PROTEIN-EXPORT MEMBRANE PROTEIN SECG"/>
    <property type="match status" value="1"/>
</dbReference>